<dbReference type="RefSeq" id="WP_017512430.1">
    <property type="nucleotide sequence ID" value="NZ_CP037900.1"/>
</dbReference>
<dbReference type="InterPro" id="IPR050832">
    <property type="entry name" value="Bact_Acetyltransf"/>
</dbReference>
<gene>
    <name evidence="3" type="ORF">DDF84_003855</name>
</gene>
<reference evidence="3 4" key="1">
    <citation type="submission" date="2019-03" db="EMBL/GenBank/DDBJ databases">
        <title>Comparative insights into the high quality Complete genome sequence of highly metal resistant Cupriavidus metallidurans strain BS1 isolated from a gold-copper mine.</title>
        <authorList>
            <person name="Mazhar H.S."/>
            <person name="Rensing C."/>
        </authorList>
    </citation>
    <scope>NUCLEOTIDE SEQUENCE [LARGE SCALE GENOMIC DNA]</scope>
    <source>
        <strain evidence="3 4">BS1</strain>
    </source>
</reference>
<protein>
    <submittedName>
        <fullName evidence="3">GNAT family N-acetyltransferase</fullName>
    </submittedName>
</protein>
<accession>A0A132HJS3</accession>
<dbReference type="Gene3D" id="3.40.630.30">
    <property type="match status" value="1"/>
</dbReference>
<sequence>MSEADFSTALMLREVQGTDAELAHLSALLATMDNETPLPLATMRERFAAMRRYPDYRVYLMFDADGVPLGTFSLLVFPVMVHDGRPEAILEAVVVAPAARGRGIGKQMMQEAMRLAREAGAAKLMLSSNARRLQAHQFYRQLGFTEHGISFSTAL</sequence>
<evidence type="ECO:0000256" key="2">
    <source>
        <dbReference type="ARBA" id="ARBA00023315"/>
    </source>
</evidence>
<dbReference type="PANTHER" id="PTHR43877:SF1">
    <property type="entry name" value="ACETYLTRANSFERASE"/>
    <property type="match status" value="1"/>
</dbReference>
<dbReference type="PROSITE" id="PS51186">
    <property type="entry name" value="GNAT"/>
    <property type="match status" value="1"/>
</dbReference>
<dbReference type="EMBL" id="CP037900">
    <property type="protein sequence ID" value="QBP08948.1"/>
    <property type="molecule type" value="Genomic_DNA"/>
</dbReference>
<proteinExistence type="predicted"/>
<evidence type="ECO:0000313" key="4">
    <source>
        <dbReference type="Proteomes" id="UP000253772"/>
    </source>
</evidence>
<evidence type="ECO:0000256" key="1">
    <source>
        <dbReference type="ARBA" id="ARBA00022679"/>
    </source>
</evidence>
<dbReference type="SUPFAM" id="SSF55729">
    <property type="entry name" value="Acyl-CoA N-acyltransferases (Nat)"/>
    <property type="match status" value="1"/>
</dbReference>
<name>A0A132HJS3_9BURK</name>
<dbReference type="GO" id="GO:0016747">
    <property type="term" value="F:acyltransferase activity, transferring groups other than amino-acyl groups"/>
    <property type="evidence" value="ECO:0007669"/>
    <property type="project" value="InterPro"/>
</dbReference>
<dbReference type="Pfam" id="PF00583">
    <property type="entry name" value="Acetyltransf_1"/>
    <property type="match status" value="1"/>
</dbReference>
<dbReference type="InterPro" id="IPR016181">
    <property type="entry name" value="Acyl_CoA_acyltransferase"/>
</dbReference>
<keyword evidence="1 3" id="KW-0808">Transferase</keyword>
<dbReference type="Proteomes" id="UP000253772">
    <property type="component" value="Chromosome c1"/>
</dbReference>
<keyword evidence="2" id="KW-0012">Acyltransferase</keyword>
<dbReference type="AlphaFoldDB" id="A0A132HJS3"/>
<dbReference type="CDD" id="cd04301">
    <property type="entry name" value="NAT_SF"/>
    <property type="match status" value="1"/>
</dbReference>
<organism evidence="3 4">
    <name type="scientific">Cupriavidus metallidurans</name>
    <dbReference type="NCBI Taxonomy" id="119219"/>
    <lineage>
        <taxon>Bacteria</taxon>
        <taxon>Pseudomonadati</taxon>
        <taxon>Pseudomonadota</taxon>
        <taxon>Betaproteobacteria</taxon>
        <taxon>Burkholderiales</taxon>
        <taxon>Burkholderiaceae</taxon>
        <taxon>Cupriavidus</taxon>
    </lineage>
</organism>
<dbReference type="OrthoDB" id="9789603at2"/>
<evidence type="ECO:0000313" key="3">
    <source>
        <dbReference type="EMBL" id="QBP08948.1"/>
    </source>
</evidence>
<dbReference type="PANTHER" id="PTHR43877">
    <property type="entry name" value="AMINOALKYLPHOSPHONATE N-ACETYLTRANSFERASE-RELATED-RELATED"/>
    <property type="match status" value="1"/>
</dbReference>
<dbReference type="InterPro" id="IPR000182">
    <property type="entry name" value="GNAT_dom"/>
</dbReference>